<dbReference type="EMBL" id="QEOP01000001">
    <property type="protein sequence ID" value="PVZ96424.1"/>
    <property type="molecule type" value="Genomic_DNA"/>
</dbReference>
<dbReference type="Gene3D" id="3.40.50.1820">
    <property type="entry name" value="alpha/beta hydrolase"/>
    <property type="match status" value="1"/>
</dbReference>
<evidence type="ECO:0000313" key="2">
    <source>
        <dbReference type="EMBL" id="PVZ96424.1"/>
    </source>
</evidence>
<dbReference type="PANTHER" id="PTHR43194:SF5">
    <property type="entry name" value="PIMELOYL-[ACYL-CARRIER PROTEIN] METHYL ESTER ESTERASE"/>
    <property type="match status" value="1"/>
</dbReference>
<dbReference type="InterPro" id="IPR000073">
    <property type="entry name" value="AB_hydrolase_1"/>
</dbReference>
<dbReference type="GO" id="GO:0016787">
    <property type="term" value="F:hydrolase activity"/>
    <property type="evidence" value="ECO:0007669"/>
    <property type="project" value="UniProtKB-KW"/>
</dbReference>
<organism evidence="2 3">
    <name type="scientific">Amnibacterium flavum</name>
    <dbReference type="NCBI Taxonomy" id="2173173"/>
    <lineage>
        <taxon>Bacteria</taxon>
        <taxon>Bacillati</taxon>
        <taxon>Actinomycetota</taxon>
        <taxon>Actinomycetes</taxon>
        <taxon>Micrococcales</taxon>
        <taxon>Microbacteriaceae</taxon>
        <taxon>Amnibacterium</taxon>
    </lineage>
</organism>
<dbReference type="OrthoDB" id="9769541at2"/>
<dbReference type="PANTHER" id="PTHR43194">
    <property type="entry name" value="HYDROLASE ALPHA/BETA FOLD FAMILY"/>
    <property type="match status" value="1"/>
</dbReference>
<feature type="domain" description="AB hydrolase-1" evidence="1">
    <location>
        <begin position="16"/>
        <end position="225"/>
    </location>
</feature>
<dbReference type="SUPFAM" id="SSF53474">
    <property type="entry name" value="alpha/beta-Hydrolases"/>
    <property type="match status" value="1"/>
</dbReference>
<dbReference type="Pfam" id="PF12697">
    <property type="entry name" value="Abhydrolase_6"/>
    <property type="match status" value="1"/>
</dbReference>
<dbReference type="AlphaFoldDB" id="A0A2V1HZV3"/>
<proteinExistence type="predicted"/>
<evidence type="ECO:0000313" key="3">
    <source>
        <dbReference type="Proteomes" id="UP000244893"/>
    </source>
</evidence>
<comment type="caution">
    <text evidence="2">The sequence shown here is derived from an EMBL/GenBank/DDBJ whole genome shotgun (WGS) entry which is preliminary data.</text>
</comment>
<evidence type="ECO:0000259" key="1">
    <source>
        <dbReference type="Pfam" id="PF12697"/>
    </source>
</evidence>
<dbReference type="InterPro" id="IPR050228">
    <property type="entry name" value="Carboxylesterase_BioH"/>
</dbReference>
<keyword evidence="3" id="KW-1185">Reference proteome</keyword>
<dbReference type="InterPro" id="IPR029058">
    <property type="entry name" value="AB_hydrolase_fold"/>
</dbReference>
<accession>A0A2V1HZV3</accession>
<keyword evidence="2" id="KW-0378">Hydrolase</keyword>
<sequence length="302" mass="33286">MYVRVNSVGTDGTRPFLLVPGIGVSSTYFEKLAPYLNEFGPVHAVDLPGFAGVPHPDHTLSIRDYADLVGQVIDELDLVDPIIIGHSMGSQVVSDLVSRRPEISTLVLIGPVVHPTERRVITQARRFLQASWHEPNTVKVLAISAYLFCGFRWFFRVLPKMLSFPIEDRLPRIRAHTLVIRGEFDAVAPREWVEQVGELLPSSKTWEITGAAHSVMYAHAETVARLCVEHARESEQAPVDDSRLHVAPETPATDEAAEHTPAEIVTAIGGRILETAGVLQDDDEKIAEGKTIAARAIDQPED</sequence>
<protein>
    <submittedName>
        <fullName evidence="2">Alpha/beta hydrolase</fullName>
    </submittedName>
</protein>
<gene>
    <name evidence="2" type="ORF">DDQ50_07040</name>
</gene>
<reference evidence="2 3" key="1">
    <citation type="submission" date="2018-05" db="EMBL/GenBank/DDBJ databases">
        <title>Amnibacterium sp. M8JJ-5, whole genome shotgun sequence.</title>
        <authorList>
            <person name="Tuo L."/>
        </authorList>
    </citation>
    <scope>NUCLEOTIDE SEQUENCE [LARGE SCALE GENOMIC DNA]</scope>
    <source>
        <strain evidence="2 3">M8JJ-5</strain>
    </source>
</reference>
<name>A0A2V1HZV3_9MICO</name>
<dbReference type="Proteomes" id="UP000244893">
    <property type="component" value="Unassembled WGS sequence"/>
</dbReference>